<dbReference type="OrthoDB" id="10254221at2759"/>
<feature type="domain" description="NAD(P)-binding" evidence="2">
    <location>
        <begin position="11"/>
        <end position="199"/>
    </location>
</feature>
<dbReference type="GO" id="GO:0042602">
    <property type="term" value="F:riboflavin reductase (NADPH) activity"/>
    <property type="evidence" value="ECO:0007669"/>
    <property type="project" value="TreeGrafter"/>
</dbReference>
<gene>
    <name evidence="3" type="ORF">BDV96DRAFT_597771</name>
</gene>
<protein>
    <recommendedName>
        <fullName evidence="2">NAD(P)-binding domain-containing protein</fullName>
    </recommendedName>
</protein>
<dbReference type="InterPro" id="IPR016040">
    <property type="entry name" value="NAD(P)-bd_dom"/>
</dbReference>
<dbReference type="InterPro" id="IPR036291">
    <property type="entry name" value="NAD(P)-bd_dom_sf"/>
</dbReference>
<dbReference type="InterPro" id="IPR051606">
    <property type="entry name" value="Polyketide_Oxido-like"/>
</dbReference>
<comment type="similarity">
    <text evidence="1">Belongs to the avfA family.</text>
</comment>
<evidence type="ECO:0000313" key="4">
    <source>
        <dbReference type="Proteomes" id="UP000799770"/>
    </source>
</evidence>
<proteinExistence type="inferred from homology"/>
<dbReference type="Pfam" id="PF13460">
    <property type="entry name" value="NAD_binding_10"/>
    <property type="match status" value="1"/>
</dbReference>
<dbReference type="PANTHER" id="PTHR43355:SF2">
    <property type="entry name" value="FLAVIN REDUCTASE (NADPH)"/>
    <property type="match status" value="1"/>
</dbReference>
<sequence>MPRHILVFGGTSPSGVDFCLAALRDGHTLTLYVRNPSKLPSEIANNVTIVTGELTDPTAVGKAVSGGAKTCVSFLGPVASALKKGYTPIADGYRVILPLLKQHNYTRTLFVSTASYHDPADKFSLLFSLMIWMLWLFMHPAYAEINAMTPQLVALPSEMNWTVFRVPNLRDGEARPVKAGMIGETGINLERKGMAEWVLGEMEEGRWVGKCPALANA</sequence>
<dbReference type="Proteomes" id="UP000799770">
    <property type="component" value="Unassembled WGS sequence"/>
</dbReference>
<dbReference type="SUPFAM" id="SSF51735">
    <property type="entry name" value="NAD(P)-binding Rossmann-fold domains"/>
    <property type="match status" value="1"/>
</dbReference>
<evidence type="ECO:0000256" key="1">
    <source>
        <dbReference type="ARBA" id="ARBA00038376"/>
    </source>
</evidence>
<reference evidence="3" key="1">
    <citation type="journal article" date="2020" name="Stud. Mycol.">
        <title>101 Dothideomycetes genomes: a test case for predicting lifestyles and emergence of pathogens.</title>
        <authorList>
            <person name="Haridas S."/>
            <person name="Albert R."/>
            <person name="Binder M."/>
            <person name="Bloem J."/>
            <person name="Labutti K."/>
            <person name="Salamov A."/>
            <person name="Andreopoulos B."/>
            <person name="Baker S."/>
            <person name="Barry K."/>
            <person name="Bills G."/>
            <person name="Bluhm B."/>
            <person name="Cannon C."/>
            <person name="Castanera R."/>
            <person name="Culley D."/>
            <person name="Daum C."/>
            <person name="Ezra D."/>
            <person name="Gonzalez J."/>
            <person name="Henrissat B."/>
            <person name="Kuo A."/>
            <person name="Liang C."/>
            <person name="Lipzen A."/>
            <person name="Lutzoni F."/>
            <person name="Magnuson J."/>
            <person name="Mondo S."/>
            <person name="Nolan M."/>
            <person name="Ohm R."/>
            <person name="Pangilinan J."/>
            <person name="Park H.-J."/>
            <person name="Ramirez L."/>
            <person name="Alfaro M."/>
            <person name="Sun H."/>
            <person name="Tritt A."/>
            <person name="Yoshinaga Y."/>
            <person name="Zwiers L.-H."/>
            <person name="Turgeon B."/>
            <person name="Goodwin S."/>
            <person name="Spatafora J."/>
            <person name="Crous P."/>
            <person name="Grigoriev I."/>
        </authorList>
    </citation>
    <scope>NUCLEOTIDE SEQUENCE</scope>
    <source>
        <strain evidence="3">CBS 627.86</strain>
    </source>
</reference>
<dbReference type="PANTHER" id="PTHR43355">
    <property type="entry name" value="FLAVIN REDUCTASE (NADPH)"/>
    <property type="match status" value="1"/>
</dbReference>
<dbReference type="AlphaFoldDB" id="A0A6A5ZHN1"/>
<dbReference type="EMBL" id="ML977318">
    <property type="protein sequence ID" value="KAF2117908.1"/>
    <property type="molecule type" value="Genomic_DNA"/>
</dbReference>
<dbReference type="GO" id="GO:0004074">
    <property type="term" value="F:biliverdin reductase [NAD(P)H] activity"/>
    <property type="evidence" value="ECO:0007669"/>
    <property type="project" value="TreeGrafter"/>
</dbReference>
<name>A0A6A5ZHN1_9PLEO</name>
<evidence type="ECO:0000259" key="2">
    <source>
        <dbReference type="Pfam" id="PF13460"/>
    </source>
</evidence>
<evidence type="ECO:0000313" key="3">
    <source>
        <dbReference type="EMBL" id="KAF2117908.1"/>
    </source>
</evidence>
<dbReference type="Gene3D" id="3.40.50.720">
    <property type="entry name" value="NAD(P)-binding Rossmann-like Domain"/>
    <property type="match status" value="1"/>
</dbReference>
<organism evidence="3 4">
    <name type="scientific">Lophiotrema nucula</name>
    <dbReference type="NCBI Taxonomy" id="690887"/>
    <lineage>
        <taxon>Eukaryota</taxon>
        <taxon>Fungi</taxon>
        <taxon>Dikarya</taxon>
        <taxon>Ascomycota</taxon>
        <taxon>Pezizomycotina</taxon>
        <taxon>Dothideomycetes</taxon>
        <taxon>Pleosporomycetidae</taxon>
        <taxon>Pleosporales</taxon>
        <taxon>Lophiotremataceae</taxon>
        <taxon>Lophiotrema</taxon>
    </lineage>
</organism>
<accession>A0A6A5ZHN1</accession>
<keyword evidence="4" id="KW-1185">Reference proteome</keyword>